<feature type="region of interest" description="Disordered" evidence="6">
    <location>
        <begin position="371"/>
        <end position="422"/>
    </location>
</feature>
<protein>
    <recommendedName>
        <fullName evidence="9">Major facilitator superfamily (MFS) profile domain-containing protein</fullName>
    </recommendedName>
</protein>
<comment type="subcellular location">
    <subcellularLocation>
        <location evidence="1">Membrane</location>
        <topology evidence="1">Multi-pass membrane protein</topology>
    </subcellularLocation>
</comment>
<feature type="compositionally biased region" description="Basic residues" evidence="6">
    <location>
        <begin position="500"/>
        <end position="512"/>
    </location>
</feature>
<dbReference type="AlphaFoldDB" id="A0A1Y5PN34"/>
<accession>A0A1Y5PN34</accession>
<evidence type="ECO:0000256" key="2">
    <source>
        <dbReference type="ARBA" id="ARBA00022448"/>
    </source>
</evidence>
<keyword evidence="4 7" id="KW-1133">Transmembrane helix</keyword>
<feature type="transmembrane region" description="Helical" evidence="7">
    <location>
        <begin position="24"/>
        <end position="41"/>
    </location>
</feature>
<dbReference type="PANTHER" id="PTHR23505:SF79">
    <property type="entry name" value="PROTEIN SPINSTER"/>
    <property type="match status" value="1"/>
</dbReference>
<dbReference type="Pfam" id="PF07690">
    <property type="entry name" value="MFS_1"/>
    <property type="match status" value="1"/>
</dbReference>
<feature type="transmembrane region" description="Helical" evidence="7">
    <location>
        <begin position="95"/>
        <end position="114"/>
    </location>
</feature>
<feature type="compositionally biased region" description="Basic and acidic residues" evidence="6">
    <location>
        <begin position="228"/>
        <end position="245"/>
    </location>
</feature>
<feature type="region of interest" description="Disordered" evidence="6">
    <location>
        <begin position="191"/>
        <end position="292"/>
    </location>
</feature>
<name>A0A1Y5PN34_9SPHN</name>
<sequence length="586" mass="65114">MADTASENDMSGVPAPAEPKATGYSWYVLSVLVVVYILNFIDRQIISILAVDIKADLGLSDGDMGFLGGAAFAVFYALFGIPLGRLADNWSRVKLLSIGLTLWSAMTAASGLAYNQLTLTFARMGVGVGEATASPTAYSLISDYFPKRQKATALAIYSSGLYLGGGVSLFIGALARQALLGHHLPAVHRRADRRGVEQRLSRGRAHGARRLAGGLPRGRRPRAAARAVGREPPRTRARRDGRDPEPEFADALPRIRQGFVDDRAAADADRRREARPRGAGDQPRLRRRDRRLRLVDDRADGQSPAMVGGRDRLLCGLFLGMHAARARPRDLPADLGHPGVPLHDAGLWPRRARGLCHRLLVGPLCRDRARAAQAGTRLHPRRERRGRRLRRGDHRRPRRRRAARAQSRRAHPDDPVRRRRADRPDLDRLYDRERHALLCHELPRRHVRRGGARRRGGDDAGSGAAADARHGDRRLLPRHHARRPVVRPLYGRADFGPCRDHRRRQAGRRPAHGHIVADRRRADRRRALALCLSRGAGGRSDDRRTRRRGERAGLGPARGRRVYSPPPRTITPQATRPPLLPLGSVL</sequence>
<dbReference type="InterPro" id="IPR011701">
    <property type="entry name" value="MFS"/>
</dbReference>
<feature type="region of interest" description="Disordered" evidence="6">
    <location>
        <begin position="448"/>
        <end position="472"/>
    </location>
</feature>
<dbReference type="InterPro" id="IPR036259">
    <property type="entry name" value="MFS_trans_sf"/>
</dbReference>
<evidence type="ECO:0008006" key="9">
    <source>
        <dbReference type="Google" id="ProtNLM"/>
    </source>
</evidence>
<feature type="region of interest" description="Disordered" evidence="6">
    <location>
        <begin position="535"/>
        <end position="586"/>
    </location>
</feature>
<evidence type="ECO:0000256" key="5">
    <source>
        <dbReference type="ARBA" id="ARBA00023136"/>
    </source>
</evidence>
<dbReference type="PANTHER" id="PTHR23505">
    <property type="entry name" value="SPINSTER"/>
    <property type="match status" value="1"/>
</dbReference>
<dbReference type="Gene3D" id="1.20.1250.20">
    <property type="entry name" value="MFS general substrate transporter like domains"/>
    <property type="match status" value="1"/>
</dbReference>
<evidence type="ECO:0000256" key="1">
    <source>
        <dbReference type="ARBA" id="ARBA00004141"/>
    </source>
</evidence>
<keyword evidence="3 7" id="KW-0812">Transmembrane</keyword>
<evidence type="ECO:0000256" key="6">
    <source>
        <dbReference type="SAM" id="MobiDB-lite"/>
    </source>
</evidence>
<feature type="compositionally biased region" description="Basic and acidic residues" evidence="6">
    <location>
        <begin position="259"/>
        <end position="278"/>
    </location>
</feature>
<evidence type="ECO:0000256" key="3">
    <source>
        <dbReference type="ARBA" id="ARBA00022692"/>
    </source>
</evidence>
<evidence type="ECO:0000256" key="4">
    <source>
        <dbReference type="ARBA" id="ARBA00022989"/>
    </source>
</evidence>
<dbReference type="SUPFAM" id="SSF103473">
    <property type="entry name" value="MFS general substrate transporter"/>
    <property type="match status" value="1"/>
</dbReference>
<keyword evidence="5 7" id="KW-0472">Membrane</keyword>
<dbReference type="GO" id="GO:0016020">
    <property type="term" value="C:membrane"/>
    <property type="evidence" value="ECO:0007669"/>
    <property type="project" value="UniProtKB-SubCell"/>
</dbReference>
<dbReference type="KEGG" id="sphu:SPPYR_0323"/>
<organism evidence="8">
    <name type="scientific">uncultured Sphingopyxis sp</name>
    <dbReference type="NCBI Taxonomy" id="310581"/>
    <lineage>
        <taxon>Bacteria</taxon>
        <taxon>Pseudomonadati</taxon>
        <taxon>Pseudomonadota</taxon>
        <taxon>Alphaproteobacteria</taxon>
        <taxon>Sphingomonadales</taxon>
        <taxon>Sphingomonadaceae</taxon>
        <taxon>Sphingopyxis</taxon>
        <taxon>environmental samples</taxon>
    </lineage>
</organism>
<feature type="compositionally biased region" description="Basic and acidic residues" evidence="6">
    <location>
        <begin position="410"/>
        <end position="422"/>
    </location>
</feature>
<feature type="transmembrane region" description="Helical" evidence="7">
    <location>
        <begin position="154"/>
        <end position="175"/>
    </location>
</feature>
<proteinExistence type="predicted"/>
<gene>
    <name evidence="8" type="ORF">SPPYR_0323</name>
</gene>
<keyword evidence="2" id="KW-0813">Transport</keyword>
<feature type="compositionally biased region" description="Basic residues" evidence="6">
    <location>
        <begin position="378"/>
        <end position="409"/>
    </location>
</feature>
<evidence type="ECO:0000313" key="8">
    <source>
        <dbReference type="EMBL" id="SBV31443.1"/>
    </source>
</evidence>
<reference evidence="8" key="1">
    <citation type="submission" date="2016-03" db="EMBL/GenBank/DDBJ databases">
        <authorList>
            <person name="Ploux O."/>
        </authorList>
    </citation>
    <scope>NUCLEOTIDE SEQUENCE</scope>
    <source>
        <strain evidence="8">UC10</strain>
    </source>
</reference>
<dbReference type="InterPro" id="IPR044770">
    <property type="entry name" value="MFS_spinster-like"/>
</dbReference>
<dbReference type="GO" id="GO:0022857">
    <property type="term" value="F:transmembrane transporter activity"/>
    <property type="evidence" value="ECO:0007669"/>
    <property type="project" value="InterPro"/>
</dbReference>
<evidence type="ECO:0000256" key="7">
    <source>
        <dbReference type="SAM" id="Phobius"/>
    </source>
</evidence>
<dbReference type="EMBL" id="LT598653">
    <property type="protein sequence ID" value="SBV31443.1"/>
    <property type="molecule type" value="Genomic_DNA"/>
</dbReference>
<feature type="region of interest" description="Disordered" evidence="6">
    <location>
        <begin position="496"/>
        <end position="519"/>
    </location>
</feature>
<feature type="transmembrane region" description="Helical" evidence="7">
    <location>
        <begin position="62"/>
        <end position="83"/>
    </location>
</feature>